<organism evidence="2 3">
    <name type="scientific">Haloarcula tailed virus 3</name>
    <dbReference type="NCBI Taxonomy" id="2877990"/>
    <lineage>
        <taxon>Viruses</taxon>
        <taxon>Duplodnaviria</taxon>
        <taxon>Heunggongvirae</taxon>
        <taxon>Uroviricota</taxon>
        <taxon>Caudoviricetes</taxon>
        <taxon>Kirjokansivirales</taxon>
        <taxon>Pyrstoviridae</taxon>
        <taxon>Hatrivirus</taxon>
        <taxon>Hatrivirus caudatum</taxon>
        <taxon>Hatrivirus HATV3</taxon>
    </lineage>
</organism>
<evidence type="ECO:0000256" key="1">
    <source>
        <dbReference type="SAM" id="MobiDB-lite"/>
    </source>
</evidence>
<accession>A0AAE8Y058</accession>
<name>A0AAE8Y058_9CAUD</name>
<feature type="region of interest" description="Disordered" evidence="1">
    <location>
        <begin position="76"/>
        <end position="101"/>
    </location>
</feature>
<gene>
    <name evidence="2" type="ORF">HATV-3_gp19</name>
</gene>
<dbReference type="EMBL" id="MZ334527">
    <property type="protein sequence ID" value="UBF23369.1"/>
    <property type="molecule type" value="Genomic_DNA"/>
</dbReference>
<keyword evidence="3" id="KW-1185">Reference proteome</keyword>
<reference evidence="2" key="1">
    <citation type="submission" date="2021-05" db="EMBL/GenBank/DDBJ databases">
        <title>Diversity, taxonomy and evolution of archaeal viruses of the class Caudoviricetes.</title>
        <authorList>
            <person name="Liu Y."/>
            <person name="Demina T.A."/>
            <person name="Roux S."/>
            <person name="Aiewsakun P."/>
            <person name="Kazlauskas D."/>
            <person name="Simmonds P."/>
            <person name="Prangishvili D."/>
            <person name="Oksanen H.M."/>
            <person name="Krupovic M."/>
        </authorList>
    </citation>
    <scope>NUCLEOTIDE SEQUENCE</scope>
    <source>
        <strain evidence="2">HATV-3/30</strain>
    </source>
</reference>
<protein>
    <submittedName>
        <fullName evidence="2">Uncharacterized protein</fullName>
    </submittedName>
</protein>
<proteinExistence type="predicted"/>
<evidence type="ECO:0000313" key="2">
    <source>
        <dbReference type="EMBL" id="UBF23369.1"/>
    </source>
</evidence>
<evidence type="ECO:0000313" key="3">
    <source>
        <dbReference type="Proteomes" id="UP000827845"/>
    </source>
</evidence>
<dbReference type="Proteomes" id="UP000827845">
    <property type="component" value="Segment"/>
</dbReference>
<feature type="compositionally biased region" description="Polar residues" evidence="1">
    <location>
        <begin position="83"/>
        <end position="94"/>
    </location>
</feature>
<sequence>MDSGSTPLRTIMPRTTSTDVADIIDTSLDSGQIDAWISVANEIVDDIADADATIDSGRLEKIEKLTAAHLLSSQDQRIESTSRETASVSYQGDTSFPDFRGTKHGQAAIALDSSGLLSTLGKPTASVTTPSIKDYDN</sequence>